<protein>
    <submittedName>
        <fullName evidence="2">Uncharacterized protein</fullName>
    </submittedName>
</protein>
<gene>
    <name evidence="2" type="ORF">DPMN_137300</name>
</gene>
<evidence type="ECO:0000256" key="1">
    <source>
        <dbReference type="SAM" id="MobiDB-lite"/>
    </source>
</evidence>
<comment type="caution">
    <text evidence="2">The sequence shown here is derived from an EMBL/GenBank/DDBJ whole genome shotgun (WGS) entry which is preliminary data.</text>
</comment>
<reference evidence="2" key="2">
    <citation type="submission" date="2020-11" db="EMBL/GenBank/DDBJ databases">
        <authorList>
            <person name="McCartney M.A."/>
            <person name="Auch B."/>
            <person name="Kono T."/>
            <person name="Mallez S."/>
            <person name="Becker A."/>
            <person name="Gohl D.M."/>
            <person name="Silverstein K.A.T."/>
            <person name="Koren S."/>
            <person name="Bechman K.B."/>
            <person name="Herman A."/>
            <person name="Abrahante J.E."/>
            <person name="Garbe J."/>
        </authorList>
    </citation>
    <scope>NUCLEOTIDE SEQUENCE</scope>
    <source>
        <strain evidence="2">Duluth1</strain>
        <tissue evidence="2">Whole animal</tissue>
    </source>
</reference>
<dbReference type="AlphaFoldDB" id="A0A9D4JHI7"/>
<name>A0A9D4JHI7_DREPO</name>
<evidence type="ECO:0000313" key="3">
    <source>
        <dbReference type="Proteomes" id="UP000828390"/>
    </source>
</evidence>
<organism evidence="2 3">
    <name type="scientific">Dreissena polymorpha</name>
    <name type="common">Zebra mussel</name>
    <name type="synonym">Mytilus polymorpha</name>
    <dbReference type="NCBI Taxonomy" id="45954"/>
    <lineage>
        <taxon>Eukaryota</taxon>
        <taxon>Metazoa</taxon>
        <taxon>Spiralia</taxon>
        <taxon>Lophotrochozoa</taxon>
        <taxon>Mollusca</taxon>
        <taxon>Bivalvia</taxon>
        <taxon>Autobranchia</taxon>
        <taxon>Heteroconchia</taxon>
        <taxon>Euheterodonta</taxon>
        <taxon>Imparidentia</taxon>
        <taxon>Neoheterodontei</taxon>
        <taxon>Myida</taxon>
        <taxon>Dreissenoidea</taxon>
        <taxon>Dreissenidae</taxon>
        <taxon>Dreissena</taxon>
    </lineage>
</organism>
<proteinExistence type="predicted"/>
<reference evidence="2" key="1">
    <citation type="journal article" date="2019" name="bioRxiv">
        <title>The Genome of the Zebra Mussel, Dreissena polymorpha: A Resource for Invasive Species Research.</title>
        <authorList>
            <person name="McCartney M.A."/>
            <person name="Auch B."/>
            <person name="Kono T."/>
            <person name="Mallez S."/>
            <person name="Zhang Y."/>
            <person name="Obille A."/>
            <person name="Becker A."/>
            <person name="Abrahante J.E."/>
            <person name="Garbe J."/>
            <person name="Badalamenti J.P."/>
            <person name="Herman A."/>
            <person name="Mangelson H."/>
            <person name="Liachko I."/>
            <person name="Sullivan S."/>
            <person name="Sone E.D."/>
            <person name="Koren S."/>
            <person name="Silverstein K.A.T."/>
            <person name="Beckman K.B."/>
            <person name="Gohl D.M."/>
        </authorList>
    </citation>
    <scope>NUCLEOTIDE SEQUENCE</scope>
    <source>
        <strain evidence="2">Duluth1</strain>
        <tissue evidence="2">Whole animal</tissue>
    </source>
</reference>
<dbReference type="Proteomes" id="UP000828390">
    <property type="component" value="Unassembled WGS sequence"/>
</dbReference>
<feature type="region of interest" description="Disordered" evidence="1">
    <location>
        <begin position="53"/>
        <end position="114"/>
    </location>
</feature>
<dbReference type="EMBL" id="JAIWYP010000006">
    <property type="protein sequence ID" value="KAH3808938.1"/>
    <property type="molecule type" value="Genomic_DNA"/>
</dbReference>
<evidence type="ECO:0000313" key="2">
    <source>
        <dbReference type="EMBL" id="KAH3808938.1"/>
    </source>
</evidence>
<keyword evidence="3" id="KW-1185">Reference proteome</keyword>
<sequence>MERKGIWHVLHTKYRCLKVTECVLTKRQVCQNRGRQKETEYVPTQSKVCLNQDMQKETENVPTQRYLRPERIRNVPLTEPGYKKRKGHAPMSRSGHKEGTGSLHKPEIRRKIWT</sequence>
<feature type="compositionally biased region" description="Basic and acidic residues" evidence="1">
    <location>
        <begin position="95"/>
        <end position="114"/>
    </location>
</feature>
<accession>A0A9D4JHI7</accession>